<proteinExistence type="predicted"/>
<reference evidence="10" key="1">
    <citation type="journal article" date="2019" name="Int. J. Syst. Evol. Microbiol.">
        <title>The Global Catalogue of Microorganisms (GCM) 10K type strain sequencing project: providing services to taxonomists for standard genome sequencing and annotation.</title>
        <authorList>
            <consortium name="The Broad Institute Genomics Platform"/>
            <consortium name="The Broad Institute Genome Sequencing Center for Infectious Disease"/>
            <person name="Wu L."/>
            <person name="Ma J."/>
        </authorList>
    </citation>
    <scope>NUCLEOTIDE SEQUENCE [LARGE SCALE GENOMIC DNA]</scope>
    <source>
        <strain evidence="10">JCM 17986</strain>
    </source>
</reference>
<keyword evidence="3 8" id="KW-0479">Metal-binding</keyword>
<keyword evidence="5 8" id="KW-0408">Iron</keyword>
<keyword evidence="7" id="KW-0003">3Fe-4S</keyword>
<dbReference type="Gene3D" id="3.30.70.20">
    <property type="match status" value="1"/>
</dbReference>
<evidence type="ECO:0000256" key="6">
    <source>
        <dbReference type="ARBA" id="ARBA00023014"/>
    </source>
</evidence>
<evidence type="ECO:0000256" key="4">
    <source>
        <dbReference type="ARBA" id="ARBA00022982"/>
    </source>
</evidence>
<dbReference type="PANTHER" id="PTHR36923:SF3">
    <property type="entry name" value="FERREDOXIN"/>
    <property type="match status" value="1"/>
</dbReference>
<comment type="function">
    <text evidence="8">Ferredoxins are iron-sulfur proteins that transfer electrons in a wide variety of metabolic reactions.</text>
</comment>
<name>A0ABP9I477_9ACTN</name>
<keyword evidence="6 8" id="KW-0411">Iron-sulfur</keyword>
<evidence type="ECO:0000256" key="1">
    <source>
        <dbReference type="ARBA" id="ARBA00001927"/>
    </source>
</evidence>
<gene>
    <name evidence="9" type="ORF">GCM10023205_68190</name>
</gene>
<keyword evidence="2 8" id="KW-0813">Transport</keyword>
<accession>A0ABP9I477</accession>
<sequence length="64" mass="6665">MKAHVDATRCQGMGVCAELAPAVFLLDDWGFASTADGGAIPAEHEPAVRDAAARCPEKAILLVE</sequence>
<comment type="caution">
    <text evidence="9">The sequence shown here is derived from an EMBL/GenBank/DDBJ whole genome shotgun (WGS) entry which is preliminary data.</text>
</comment>
<evidence type="ECO:0000313" key="9">
    <source>
        <dbReference type="EMBL" id="GAA4987718.1"/>
    </source>
</evidence>
<evidence type="ECO:0000256" key="3">
    <source>
        <dbReference type="ARBA" id="ARBA00022723"/>
    </source>
</evidence>
<keyword evidence="10" id="KW-1185">Reference proteome</keyword>
<evidence type="ECO:0000256" key="8">
    <source>
        <dbReference type="RuleBase" id="RU368020"/>
    </source>
</evidence>
<dbReference type="RefSeq" id="WP_345679660.1">
    <property type="nucleotide sequence ID" value="NZ_BAABHS010000034.1"/>
</dbReference>
<dbReference type="EMBL" id="BAABHS010000034">
    <property type="protein sequence ID" value="GAA4987718.1"/>
    <property type="molecule type" value="Genomic_DNA"/>
</dbReference>
<evidence type="ECO:0000313" key="10">
    <source>
        <dbReference type="Proteomes" id="UP001500466"/>
    </source>
</evidence>
<keyword evidence="4 8" id="KW-0249">Electron transport</keyword>
<dbReference type="InterPro" id="IPR051269">
    <property type="entry name" value="Fe-S_cluster_ET"/>
</dbReference>
<dbReference type="PANTHER" id="PTHR36923">
    <property type="entry name" value="FERREDOXIN"/>
    <property type="match status" value="1"/>
</dbReference>
<evidence type="ECO:0000256" key="7">
    <source>
        <dbReference type="ARBA" id="ARBA00023291"/>
    </source>
</evidence>
<organism evidence="9 10">
    <name type="scientific">Yinghuangia aomiensis</name>
    <dbReference type="NCBI Taxonomy" id="676205"/>
    <lineage>
        <taxon>Bacteria</taxon>
        <taxon>Bacillati</taxon>
        <taxon>Actinomycetota</taxon>
        <taxon>Actinomycetes</taxon>
        <taxon>Kitasatosporales</taxon>
        <taxon>Streptomycetaceae</taxon>
        <taxon>Yinghuangia</taxon>
    </lineage>
</organism>
<dbReference type="Pfam" id="PF13459">
    <property type="entry name" value="Fer4_15"/>
    <property type="match status" value="1"/>
</dbReference>
<dbReference type="Proteomes" id="UP001500466">
    <property type="component" value="Unassembled WGS sequence"/>
</dbReference>
<evidence type="ECO:0000256" key="2">
    <source>
        <dbReference type="ARBA" id="ARBA00022448"/>
    </source>
</evidence>
<evidence type="ECO:0000256" key="5">
    <source>
        <dbReference type="ARBA" id="ARBA00023004"/>
    </source>
</evidence>
<dbReference type="InterPro" id="IPR001080">
    <property type="entry name" value="3Fe4S_ferredoxin"/>
</dbReference>
<protein>
    <recommendedName>
        <fullName evidence="8">Ferredoxin</fullName>
    </recommendedName>
</protein>
<comment type="cofactor">
    <cofactor evidence="1">
        <name>[3Fe-4S] cluster</name>
        <dbReference type="ChEBI" id="CHEBI:21137"/>
    </cofactor>
</comment>
<dbReference type="SUPFAM" id="SSF54862">
    <property type="entry name" value="4Fe-4S ferredoxins"/>
    <property type="match status" value="1"/>
</dbReference>
<dbReference type="PRINTS" id="PR00352">
    <property type="entry name" value="3FE4SFRDOXIN"/>
</dbReference>